<dbReference type="AlphaFoldDB" id="A0A163S6B6"/>
<proteinExistence type="predicted"/>
<evidence type="ECO:0000313" key="2">
    <source>
        <dbReference type="Proteomes" id="UP000076447"/>
    </source>
</evidence>
<gene>
    <name evidence="1" type="ORF">OJAG_12630</name>
</gene>
<comment type="caution">
    <text evidence="1">The sequence shown here is derived from an EMBL/GenBank/DDBJ whole genome shotgun (WGS) entry which is preliminary data.</text>
</comment>
<sequence length="42" mass="4607">MDPLRYFPDGAAGGHRACSGDAWNYSADEPTDCAYGCHQEDR</sequence>
<dbReference type="Proteomes" id="UP000076447">
    <property type="component" value="Unassembled WGS sequence"/>
</dbReference>
<accession>A0A163S6B6</accession>
<organism evidence="1 2">
    <name type="scientific">Oerskovia enterophila</name>
    <dbReference type="NCBI Taxonomy" id="43678"/>
    <lineage>
        <taxon>Bacteria</taxon>
        <taxon>Bacillati</taxon>
        <taxon>Actinomycetota</taxon>
        <taxon>Actinomycetes</taxon>
        <taxon>Micrococcales</taxon>
        <taxon>Cellulomonadaceae</taxon>
        <taxon>Oerskovia</taxon>
    </lineage>
</organism>
<reference evidence="1 2" key="1">
    <citation type="submission" date="2016-01" db="EMBL/GenBank/DDBJ databases">
        <title>Genome sequence of Oerskovia enterophila VJag, an agar and cellulose degrading bacterium.</title>
        <authorList>
            <person name="Poehlein A."/>
            <person name="Jag V."/>
            <person name="Bengelsdorf F."/>
            <person name="Duerre P."/>
            <person name="Daniel R."/>
        </authorList>
    </citation>
    <scope>NUCLEOTIDE SEQUENCE [LARGE SCALE GENOMIC DNA]</scope>
    <source>
        <strain evidence="1 2">VJag</strain>
    </source>
</reference>
<protein>
    <submittedName>
        <fullName evidence="1">Uncharacterized protein</fullName>
    </submittedName>
</protein>
<dbReference type="PATRIC" id="fig|43678.3.peg.1320"/>
<name>A0A163S6B6_9CELL</name>
<evidence type="ECO:0000313" key="1">
    <source>
        <dbReference type="EMBL" id="KZM36059.1"/>
    </source>
</evidence>
<dbReference type="EMBL" id="LRIE01000061">
    <property type="protein sequence ID" value="KZM36059.1"/>
    <property type="molecule type" value="Genomic_DNA"/>
</dbReference>